<dbReference type="AlphaFoldDB" id="A0A0E9NGF7"/>
<evidence type="ECO:0000259" key="7">
    <source>
        <dbReference type="PROSITE" id="PS50097"/>
    </source>
</evidence>
<feature type="transmembrane region" description="Helical" evidence="6">
    <location>
        <begin position="321"/>
        <end position="338"/>
    </location>
</feature>
<reference evidence="8 9" key="1">
    <citation type="journal article" date="2011" name="J. Gen. Appl. Microbiol.">
        <title>Draft genome sequencing of the enigmatic yeast Saitoella complicata.</title>
        <authorList>
            <person name="Nishida H."/>
            <person name="Hamamoto M."/>
            <person name="Sugiyama J."/>
        </authorList>
    </citation>
    <scope>NUCLEOTIDE SEQUENCE [LARGE SCALE GENOMIC DNA]</scope>
    <source>
        <strain evidence="8 9">NRRL Y-17804</strain>
    </source>
</reference>
<feature type="compositionally biased region" description="Basic and acidic residues" evidence="5">
    <location>
        <begin position="449"/>
        <end position="462"/>
    </location>
</feature>
<feature type="domain" description="BTB" evidence="7">
    <location>
        <begin position="33"/>
        <end position="95"/>
    </location>
</feature>
<organism evidence="8 9">
    <name type="scientific">Saitoella complicata (strain BCRC 22490 / CBS 7301 / JCM 7358 / NBRC 10748 / NRRL Y-17804)</name>
    <dbReference type="NCBI Taxonomy" id="698492"/>
    <lineage>
        <taxon>Eukaryota</taxon>
        <taxon>Fungi</taxon>
        <taxon>Dikarya</taxon>
        <taxon>Ascomycota</taxon>
        <taxon>Taphrinomycotina</taxon>
        <taxon>Taphrinomycotina incertae sedis</taxon>
        <taxon>Saitoella</taxon>
    </lineage>
</organism>
<feature type="transmembrane region" description="Helical" evidence="6">
    <location>
        <begin position="241"/>
        <end position="265"/>
    </location>
</feature>
<dbReference type="GO" id="GO:0080139">
    <property type="term" value="F:borate efflux transmembrane transporter activity"/>
    <property type="evidence" value="ECO:0007669"/>
    <property type="project" value="TreeGrafter"/>
</dbReference>
<sequence length="462" mass="51408">MELSEELLFSPERPQPLFVLKFKQFIEQVTPAPDAKLTFISGFVKVHSALLTSSSEYFAAALKPTWTKSQETNRSEPELALEGFEIADRLVKLIYPNSRWREFGKFCEILDRYLMKHGIARANHHLATMLHIFVASTEQVAALLGSEFPLRKPAAFHWDFFLLGVTTFVSGILGLPAPNGLIPQAPFHTAALCVTKRVIDEKASAENGEDRQISVIDHVVEQRVSNLAQGLLTLGCMSGPLLVVLGLIPQAVLAGLFWVMGIYALEENGLTLKLVYLFRERSLTSKSEPLNRCRKIAVYAFVGFMLLGFAGTFAITQTIAAIGFPLIIMILIPVRTLVFPRFFTAEELAILDAPTASAFTMESVGGTHGQPNLTRSGNLRTVREVTMEEGREVDEPSHEDDNMPGSAIAEGDGRDAYLLRRIERREGITRRTSTFRDERQKRGSAGGLEWKERVGKDGRDQE</sequence>
<dbReference type="STRING" id="698492.A0A0E9NGF7"/>
<dbReference type="InterPro" id="IPR003020">
    <property type="entry name" value="HCO3_transpt_euk"/>
</dbReference>
<proteinExistence type="predicted"/>
<name>A0A0E9NGF7_SAICN</name>
<reference evidence="8 9" key="2">
    <citation type="journal article" date="2014" name="J. Gen. Appl. Microbiol.">
        <title>The early diverging ascomycetous budding yeast Saitoella complicata has three histone deacetylases belonging to the Clr6, Hos2, and Rpd3 lineages.</title>
        <authorList>
            <person name="Nishida H."/>
            <person name="Matsumoto T."/>
            <person name="Kondo S."/>
            <person name="Hamamoto M."/>
            <person name="Yoshikawa H."/>
        </authorList>
    </citation>
    <scope>NUCLEOTIDE SEQUENCE [LARGE SCALE GENOMIC DNA]</scope>
    <source>
        <strain evidence="8 9">NRRL Y-17804</strain>
    </source>
</reference>
<dbReference type="Pfam" id="PF00955">
    <property type="entry name" value="HCO3_cotransp"/>
    <property type="match status" value="1"/>
</dbReference>
<evidence type="ECO:0000256" key="6">
    <source>
        <dbReference type="SAM" id="Phobius"/>
    </source>
</evidence>
<gene>
    <name evidence="8" type="ORF">G7K_3118-t1</name>
</gene>
<evidence type="ECO:0000313" key="9">
    <source>
        <dbReference type="Proteomes" id="UP000033140"/>
    </source>
</evidence>
<dbReference type="PANTHER" id="PTHR11453:SF82">
    <property type="entry name" value="BORON TRANSPORTER 1"/>
    <property type="match status" value="1"/>
</dbReference>
<feature type="compositionally biased region" description="Basic and acidic residues" evidence="5">
    <location>
        <begin position="389"/>
        <end position="401"/>
    </location>
</feature>
<keyword evidence="2 6" id="KW-0812">Transmembrane</keyword>
<feature type="transmembrane region" description="Helical" evidence="6">
    <location>
        <begin position="296"/>
        <end position="315"/>
    </location>
</feature>
<evidence type="ECO:0000256" key="4">
    <source>
        <dbReference type="ARBA" id="ARBA00023136"/>
    </source>
</evidence>
<evidence type="ECO:0000256" key="2">
    <source>
        <dbReference type="ARBA" id="ARBA00022692"/>
    </source>
</evidence>
<dbReference type="InterPro" id="IPR011531">
    <property type="entry name" value="HCO3_transpt-like_TM_dom"/>
</dbReference>
<evidence type="ECO:0000256" key="5">
    <source>
        <dbReference type="SAM" id="MobiDB-lite"/>
    </source>
</evidence>
<dbReference type="PROSITE" id="PS50097">
    <property type="entry name" value="BTB"/>
    <property type="match status" value="1"/>
</dbReference>
<dbReference type="PANTHER" id="PTHR11453">
    <property type="entry name" value="ANION EXCHANGE PROTEIN"/>
    <property type="match status" value="1"/>
</dbReference>
<evidence type="ECO:0000256" key="1">
    <source>
        <dbReference type="ARBA" id="ARBA00004141"/>
    </source>
</evidence>
<protein>
    <recommendedName>
        <fullName evidence="7">BTB domain-containing protein</fullName>
    </recommendedName>
</protein>
<comment type="subcellular location">
    <subcellularLocation>
        <location evidence="1">Membrane</location>
        <topology evidence="1">Multi-pass membrane protein</topology>
    </subcellularLocation>
</comment>
<evidence type="ECO:0000313" key="8">
    <source>
        <dbReference type="EMBL" id="GAO48957.1"/>
    </source>
</evidence>
<feature type="region of interest" description="Disordered" evidence="5">
    <location>
        <begin position="389"/>
        <end position="415"/>
    </location>
</feature>
<dbReference type="InterPro" id="IPR000210">
    <property type="entry name" value="BTB/POZ_dom"/>
</dbReference>
<dbReference type="GO" id="GO:0005452">
    <property type="term" value="F:solute:inorganic anion antiporter activity"/>
    <property type="evidence" value="ECO:0007669"/>
    <property type="project" value="InterPro"/>
</dbReference>
<dbReference type="GO" id="GO:0000324">
    <property type="term" value="C:fungal-type vacuole"/>
    <property type="evidence" value="ECO:0007669"/>
    <property type="project" value="TreeGrafter"/>
</dbReference>
<accession>A0A0E9NGF7</accession>
<dbReference type="GO" id="GO:0006820">
    <property type="term" value="P:monoatomic anion transport"/>
    <property type="evidence" value="ECO:0007669"/>
    <property type="project" value="InterPro"/>
</dbReference>
<reference evidence="8 9" key="3">
    <citation type="journal article" date="2015" name="Genome Announc.">
        <title>Draft Genome Sequence of the Archiascomycetous Yeast Saitoella complicata.</title>
        <authorList>
            <person name="Yamauchi K."/>
            <person name="Kondo S."/>
            <person name="Hamamoto M."/>
            <person name="Takahashi Y."/>
            <person name="Ogura Y."/>
            <person name="Hayashi T."/>
            <person name="Nishida H."/>
        </authorList>
    </citation>
    <scope>NUCLEOTIDE SEQUENCE [LARGE SCALE GENOMIC DNA]</scope>
    <source>
        <strain evidence="8 9">NRRL Y-17804</strain>
    </source>
</reference>
<feature type="compositionally biased region" description="Basic and acidic residues" evidence="5">
    <location>
        <begin position="429"/>
        <end position="441"/>
    </location>
</feature>
<keyword evidence="4 6" id="KW-0472">Membrane</keyword>
<keyword evidence="9" id="KW-1185">Reference proteome</keyword>
<comment type="caution">
    <text evidence="8">The sequence shown here is derived from an EMBL/GenBank/DDBJ whole genome shotgun (WGS) entry which is preliminary data.</text>
</comment>
<dbReference type="GO" id="GO:0050801">
    <property type="term" value="P:monoatomic ion homeostasis"/>
    <property type="evidence" value="ECO:0007669"/>
    <property type="project" value="TreeGrafter"/>
</dbReference>
<keyword evidence="3 6" id="KW-1133">Transmembrane helix</keyword>
<dbReference type="GO" id="GO:0005886">
    <property type="term" value="C:plasma membrane"/>
    <property type="evidence" value="ECO:0007669"/>
    <property type="project" value="TreeGrafter"/>
</dbReference>
<feature type="region of interest" description="Disordered" evidence="5">
    <location>
        <begin position="429"/>
        <end position="462"/>
    </location>
</feature>
<dbReference type="EMBL" id="BACD03000019">
    <property type="protein sequence ID" value="GAO48957.1"/>
    <property type="molecule type" value="Genomic_DNA"/>
</dbReference>
<evidence type="ECO:0000256" key="3">
    <source>
        <dbReference type="ARBA" id="ARBA00022989"/>
    </source>
</evidence>
<dbReference type="Proteomes" id="UP000033140">
    <property type="component" value="Unassembled WGS sequence"/>
</dbReference>